<evidence type="ECO:0000313" key="2">
    <source>
        <dbReference type="EMBL" id="GGB54754.1"/>
    </source>
</evidence>
<keyword evidence="3" id="KW-1185">Reference proteome</keyword>
<organism evidence="2 3">
    <name type="scientific">Tistrella bauzanensis</name>
    <dbReference type="NCBI Taxonomy" id="657419"/>
    <lineage>
        <taxon>Bacteria</taxon>
        <taxon>Pseudomonadati</taxon>
        <taxon>Pseudomonadota</taxon>
        <taxon>Alphaproteobacteria</taxon>
        <taxon>Geminicoccales</taxon>
        <taxon>Geminicoccaceae</taxon>
        <taxon>Tistrella</taxon>
    </lineage>
</organism>
<feature type="transmembrane region" description="Helical" evidence="1">
    <location>
        <begin position="78"/>
        <end position="95"/>
    </location>
</feature>
<protein>
    <submittedName>
        <fullName evidence="2">Membrane protein</fullName>
    </submittedName>
</protein>
<evidence type="ECO:0000256" key="1">
    <source>
        <dbReference type="SAM" id="Phobius"/>
    </source>
</evidence>
<dbReference type="Proteomes" id="UP000603352">
    <property type="component" value="Unassembled WGS sequence"/>
</dbReference>
<dbReference type="Pfam" id="PF09928">
    <property type="entry name" value="DUF2160"/>
    <property type="match status" value="1"/>
</dbReference>
<reference evidence="3" key="1">
    <citation type="journal article" date="2019" name="Int. J. Syst. Evol. Microbiol.">
        <title>The Global Catalogue of Microorganisms (GCM) 10K type strain sequencing project: providing services to taxonomists for standard genome sequencing and annotation.</title>
        <authorList>
            <consortium name="The Broad Institute Genomics Platform"/>
            <consortium name="The Broad Institute Genome Sequencing Center for Infectious Disease"/>
            <person name="Wu L."/>
            <person name="Ma J."/>
        </authorList>
    </citation>
    <scope>NUCLEOTIDE SEQUENCE [LARGE SCALE GENOMIC DNA]</scope>
    <source>
        <strain evidence="3">CGMCC 1.10188</strain>
    </source>
</reference>
<comment type="caution">
    <text evidence="2">The sequence shown here is derived from an EMBL/GenBank/DDBJ whole genome shotgun (WGS) entry which is preliminary data.</text>
</comment>
<feature type="transmembrane region" description="Helical" evidence="1">
    <location>
        <begin position="55"/>
        <end position="72"/>
    </location>
</feature>
<sequence>MSLDFSWMAWTWPTALFFIAIATFLAGMAVWEYARPGGNPRVGVLRFETTRGDRLFVSLLGSAFIHLGWLGLAGGASLWWATLISGVYAVLVFRFV</sequence>
<name>A0ABQ1IXI2_9PROT</name>
<keyword evidence="1" id="KW-0812">Transmembrane</keyword>
<keyword evidence="1" id="KW-1133">Transmembrane helix</keyword>
<dbReference type="EMBL" id="BMDZ01000059">
    <property type="protein sequence ID" value="GGB54754.1"/>
    <property type="molecule type" value="Genomic_DNA"/>
</dbReference>
<feature type="transmembrane region" description="Helical" evidence="1">
    <location>
        <begin position="12"/>
        <end position="34"/>
    </location>
</feature>
<evidence type="ECO:0000313" key="3">
    <source>
        <dbReference type="Proteomes" id="UP000603352"/>
    </source>
</evidence>
<accession>A0ABQ1IXI2</accession>
<dbReference type="RefSeq" id="WP_188581129.1">
    <property type="nucleotide sequence ID" value="NZ_BMDZ01000059.1"/>
</dbReference>
<dbReference type="InterPro" id="IPR018678">
    <property type="entry name" value="DUF2160_TM"/>
</dbReference>
<proteinExistence type="predicted"/>
<gene>
    <name evidence="2" type="ORF">GCM10011505_39690</name>
</gene>
<keyword evidence="1" id="KW-0472">Membrane</keyword>